<comment type="caution">
    <text evidence="1">The sequence shown here is derived from an EMBL/GenBank/DDBJ whole genome shotgun (WGS) entry which is preliminary data.</text>
</comment>
<accession>X1MFV3</accession>
<name>X1MFV3_9ZZZZ</name>
<proteinExistence type="predicted"/>
<dbReference type="AlphaFoldDB" id="X1MFV3"/>
<organism evidence="1">
    <name type="scientific">marine sediment metagenome</name>
    <dbReference type="NCBI Taxonomy" id="412755"/>
    <lineage>
        <taxon>unclassified sequences</taxon>
        <taxon>metagenomes</taxon>
        <taxon>ecological metagenomes</taxon>
    </lineage>
</organism>
<reference evidence="1" key="1">
    <citation type="journal article" date="2014" name="Front. Microbiol.">
        <title>High frequency of phylogenetically diverse reductive dehalogenase-homologous genes in deep subseafloor sedimentary metagenomes.</title>
        <authorList>
            <person name="Kawai M."/>
            <person name="Futagami T."/>
            <person name="Toyoda A."/>
            <person name="Takaki Y."/>
            <person name="Nishi S."/>
            <person name="Hori S."/>
            <person name="Arai W."/>
            <person name="Tsubouchi T."/>
            <person name="Morono Y."/>
            <person name="Uchiyama I."/>
            <person name="Ito T."/>
            <person name="Fujiyama A."/>
            <person name="Inagaki F."/>
            <person name="Takami H."/>
        </authorList>
    </citation>
    <scope>NUCLEOTIDE SEQUENCE</scope>
    <source>
        <strain evidence="1">Expedition CK06-06</strain>
    </source>
</reference>
<evidence type="ECO:0000313" key="1">
    <source>
        <dbReference type="EMBL" id="GAI30507.1"/>
    </source>
</evidence>
<dbReference type="EMBL" id="BARV01020731">
    <property type="protein sequence ID" value="GAI30507.1"/>
    <property type="molecule type" value="Genomic_DNA"/>
</dbReference>
<sequence>MTAIIGSYLQPTKRVYYLGFNYIKPDIIVDSLKQVAHLDLSLVL</sequence>
<gene>
    <name evidence="1" type="ORF">S06H3_34521</name>
</gene>
<protein>
    <submittedName>
        <fullName evidence="1">Uncharacterized protein</fullName>
    </submittedName>
</protein>